<dbReference type="InterPro" id="IPR036907">
    <property type="entry name" value="5'-Nucleotdase_C_sf"/>
</dbReference>
<gene>
    <name evidence="11" type="ORF">IWQ62_002906</name>
</gene>
<dbReference type="SUPFAM" id="SSF56300">
    <property type="entry name" value="Metallo-dependent phosphatases"/>
    <property type="match status" value="1"/>
</dbReference>
<keyword evidence="3 8" id="KW-0732">Signal</keyword>
<dbReference type="GO" id="GO:0016788">
    <property type="term" value="F:hydrolase activity, acting on ester bonds"/>
    <property type="evidence" value="ECO:0007669"/>
    <property type="project" value="InterPro"/>
</dbReference>
<dbReference type="InterPro" id="IPR006146">
    <property type="entry name" value="5'-Nucleotdase_CS"/>
</dbReference>
<dbReference type="InterPro" id="IPR008334">
    <property type="entry name" value="5'-Nucleotdase_C"/>
</dbReference>
<dbReference type="InterPro" id="IPR006179">
    <property type="entry name" value="5_nucleotidase/apyrase"/>
</dbReference>
<evidence type="ECO:0000256" key="5">
    <source>
        <dbReference type="ARBA" id="ARBA00022801"/>
    </source>
</evidence>
<keyword evidence="5 6" id="KW-0378">Hydrolase</keyword>
<evidence type="ECO:0000259" key="10">
    <source>
        <dbReference type="Pfam" id="PF02872"/>
    </source>
</evidence>
<feature type="region of interest" description="Disordered" evidence="7">
    <location>
        <begin position="42"/>
        <end position="67"/>
    </location>
</feature>
<keyword evidence="12" id="KW-1185">Reference proteome</keyword>
<dbReference type="AlphaFoldDB" id="A0A9W8ANZ8"/>
<name>A0A9W8ANZ8_9FUNG</name>
<dbReference type="SUPFAM" id="SSF55816">
    <property type="entry name" value="5'-nucleotidase (syn. UDP-sugar hydrolase), C-terminal domain"/>
    <property type="match status" value="1"/>
</dbReference>
<dbReference type="Proteomes" id="UP001150925">
    <property type="component" value="Unassembled WGS sequence"/>
</dbReference>
<evidence type="ECO:0000256" key="8">
    <source>
        <dbReference type="SAM" id="SignalP"/>
    </source>
</evidence>
<accession>A0A9W8ANZ8</accession>
<dbReference type="InterPro" id="IPR004843">
    <property type="entry name" value="Calcineurin-like_PHP"/>
</dbReference>
<feature type="domain" description="5'-Nucleotidase C-terminal" evidence="10">
    <location>
        <begin position="423"/>
        <end position="582"/>
    </location>
</feature>
<dbReference type="EMBL" id="JANBPY010000688">
    <property type="protein sequence ID" value="KAJ1964534.1"/>
    <property type="molecule type" value="Genomic_DNA"/>
</dbReference>
<evidence type="ECO:0000256" key="7">
    <source>
        <dbReference type="SAM" id="MobiDB-lite"/>
    </source>
</evidence>
<evidence type="ECO:0000313" key="11">
    <source>
        <dbReference type="EMBL" id="KAJ1964534.1"/>
    </source>
</evidence>
<comment type="similarity">
    <text evidence="1 6">Belongs to the 5'-nucleotidase family.</text>
</comment>
<sequence length="622" mass="69215">MRLLYTVALYMPALGFTVARYASQGYNQPYISGPLPPYGPAPYGAGEPPYPQLGSNQNSQPYVGSSSSYPEYTTGPMYMRYDNSNPRVGTIPDRIDYSGPTVTQGGDLSLRVIFTNDIHGREDGFNYIGTDCNEFDYKERRCYGGVSRMKTLFDALRAGHKDTLVFDAGDQFQGTMFYSRYKGNTTARFMNALGYDAMTIGNHEFDDGPIHLANFFSQLAFPVVCSNLDLTSAPELSKWVKPYVIYPEYNLGVVGFVTVTTKFISKPGTTVKFLDPATAVQKYIDILHAKGIKRIIALSHNGYKYDQQVAGNTTGIAMIVGGHSHTYLSTNHPNDPDSKGPYPTRVLNKGGRYTYIVQAKKFGEYVGYIDLTLSTNGDMRWLAGEPVHMTMDIPQDPYVQKQVEVWRKEFDLTGGKILNRLDVDLEQTPCKTGECLLGNVFTDAMLKAGAEVNPQIAIMNSDGMRSGIRKGNVNLNHILSVTPFVNYLVYMDLKGKEIRDSLVGAVTEIHPADNKPVTVFIQYSGLKMRFNPKTQQVLEVKVRSNNSPTGNGPSTAENWVDLDDNQTYRVVTVEFVAQGGDHLLVTSQSYTPITKIQNVLYEYLTQSQKLNPQLDGRMVTVK</sequence>
<feature type="domain" description="Calcineurin-like phosphoesterase" evidence="9">
    <location>
        <begin position="110"/>
        <end position="327"/>
    </location>
</feature>
<evidence type="ECO:0000256" key="3">
    <source>
        <dbReference type="ARBA" id="ARBA00022729"/>
    </source>
</evidence>
<dbReference type="OrthoDB" id="10252235at2759"/>
<keyword evidence="2" id="KW-0479">Metal-binding</keyword>
<dbReference type="Gene3D" id="3.60.21.10">
    <property type="match status" value="1"/>
</dbReference>
<dbReference type="GO" id="GO:0009166">
    <property type="term" value="P:nucleotide catabolic process"/>
    <property type="evidence" value="ECO:0007669"/>
    <property type="project" value="InterPro"/>
</dbReference>
<evidence type="ECO:0000313" key="12">
    <source>
        <dbReference type="Proteomes" id="UP001150925"/>
    </source>
</evidence>
<dbReference type="Pfam" id="PF02872">
    <property type="entry name" value="5_nucleotid_C"/>
    <property type="match status" value="1"/>
</dbReference>
<protein>
    <recommendedName>
        <fullName evidence="13">5'-nucleotidase</fullName>
    </recommendedName>
</protein>
<dbReference type="PANTHER" id="PTHR11575:SF24">
    <property type="entry name" value="5'-NUCLEOTIDASE"/>
    <property type="match status" value="1"/>
</dbReference>
<feature type="chain" id="PRO_5040970200" description="5'-nucleotidase" evidence="8">
    <location>
        <begin position="16"/>
        <end position="622"/>
    </location>
</feature>
<evidence type="ECO:0008006" key="13">
    <source>
        <dbReference type="Google" id="ProtNLM"/>
    </source>
</evidence>
<feature type="compositionally biased region" description="Polar residues" evidence="7">
    <location>
        <begin position="53"/>
        <end position="67"/>
    </location>
</feature>
<dbReference type="Gene3D" id="3.90.780.10">
    <property type="entry name" value="5'-Nucleotidase, C-terminal domain"/>
    <property type="match status" value="1"/>
</dbReference>
<evidence type="ECO:0000256" key="1">
    <source>
        <dbReference type="ARBA" id="ARBA00006654"/>
    </source>
</evidence>
<dbReference type="InterPro" id="IPR029052">
    <property type="entry name" value="Metallo-depent_PP-like"/>
</dbReference>
<dbReference type="PRINTS" id="PR01607">
    <property type="entry name" value="APYRASEFAMLY"/>
</dbReference>
<comment type="caution">
    <text evidence="11">The sequence shown here is derived from an EMBL/GenBank/DDBJ whole genome shotgun (WGS) entry which is preliminary data.</text>
</comment>
<dbReference type="CDD" id="cd07409">
    <property type="entry name" value="MPP_CD73_N"/>
    <property type="match status" value="1"/>
</dbReference>
<evidence type="ECO:0000256" key="2">
    <source>
        <dbReference type="ARBA" id="ARBA00022723"/>
    </source>
</evidence>
<dbReference type="PANTHER" id="PTHR11575">
    <property type="entry name" value="5'-NUCLEOTIDASE-RELATED"/>
    <property type="match status" value="1"/>
</dbReference>
<evidence type="ECO:0000256" key="4">
    <source>
        <dbReference type="ARBA" id="ARBA00022741"/>
    </source>
</evidence>
<reference evidence="11" key="1">
    <citation type="submission" date="2022-07" db="EMBL/GenBank/DDBJ databases">
        <title>Phylogenomic reconstructions and comparative analyses of Kickxellomycotina fungi.</title>
        <authorList>
            <person name="Reynolds N.K."/>
            <person name="Stajich J.E."/>
            <person name="Barry K."/>
            <person name="Grigoriev I.V."/>
            <person name="Crous P."/>
            <person name="Smith M.E."/>
        </authorList>
    </citation>
    <scope>NUCLEOTIDE SEQUENCE</scope>
    <source>
        <strain evidence="11">RSA 1196</strain>
    </source>
</reference>
<keyword evidence="4 6" id="KW-0547">Nucleotide-binding</keyword>
<feature type="signal peptide" evidence="8">
    <location>
        <begin position="1"/>
        <end position="15"/>
    </location>
</feature>
<dbReference type="FunFam" id="3.60.21.10:FF:000020">
    <property type="entry name" value="NT5E isoform 4"/>
    <property type="match status" value="1"/>
</dbReference>
<dbReference type="Pfam" id="PF00149">
    <property type="entry name" value="Metallophos"/>
    <property type="match status" value="1"/>
</dbReference>
<organism evidence="11 12">
    <name type="scientific">Dispira parvispora</name>
    <dbReference type="NCBI Taxonomy" id="1520584"/>
    <lineage>
        <taxon>Eukaryota</taxon>
        <taxon>Fungi</taxon>
        <taxon>Fungi incertae sedis</taxon>
        <taxon>Zoopagomycota</taxon>
        <taxon>Kickxellomycotina</taxon>
        <taxon>Dimargaritomycetes</taxon>
        <taxon>Dimargaritales</taxon>
        <taxon>Dimargaritaceae</taxon>
        <taxon>Dispira</taxon>
    </lineage>
</organism>
<proteinExistence type="inferred from homology"/>
<dbReference type="GO" id="GO:0046872">
    <property type="term" value="F:metal ion binding"/>
    <property type="evidence" value="ECO:0007669"/>
    <property type="project" value="UniProtKB-KW"/>
</dbReference>
<dbReference type="PROSITE" id="PS00786">
    <property type="entry name" value="5_NUCLEOTIDASE_2"/>
    <property type="match status" value="1"/>
</dbReference>
<dbReference type="GO" id="GO:0000166">
    <property type="term" value="F:nucleotide binding"/>
    <property type="evidence" value="ECO:0007669"/>
    <property type="project" value="UniProtKB-KW"/>
</dbReference>
<evidence type="ECO:0000256" key="6">
    <source>
        <dbReference type="RuleBase" id="RU362119"/>
    </source>
</evidence>
<evidence type="ECO:0000259" key="9">
    <source>
        <dbReference type="Pfam" id="PF00149"/>
    </source>
</evidence>